<keyword evidence="2" id="KW-1185">Reference proteome</keyword>
<name>A0A1L6JFD3_9SPHN</name>
<dbReference type="Proteomes" id="UP000185161">
    <property type="component" value="Chromosome"/>
</dbReference>
<dbReference type="GeneID" id="44135575"/>
<dbReference type="STRING" id="93064.BRX40_21365"/>
<dbReference type="AlphaFoldDB" id="A0A1L6JFD3"/>
<reference evidence="2" key="1">
    <citation type="submission" date="2016-12" db="EMBL/GenBank/DDBJ databases">
        <title>Whole genome sequencing of Sphingomonas sp. ABOJV.</title>
        <authorList>
            <person name="Conlan S."/>
            <person name="Thomas P.J."/>
            <person name="Mullikin J."/>
            <person name="Palmore T.N."/>
            <person name="Frank K.M."/>
            <person name="Segre J.A."/>
        </authorList>
    </citation>
    <scope>NUCLEOTIDE SEQUENCE [LARGE SCALE GENOMIC DNA]</scope>
    <source>
        <strain evidence="2">ABOJV</strain>
    </source>
</reference>
<proteinExistence type="predicted"/>
<sequence length="85" mass="8731">MTRFACLAATLAAATILPAAAQAANPPAASGHYEWRPQPQFGPRAPIAPPRRVWVADATPAASCDCAMMATHATGCMAPSRGEPS</sequence>
<accession>A0A1L6JFD3</accession>
<dbReference type="OrthoDB" id="7478518at2"/>
<organism evidence="1 2">
    <name type="scientific">Sphingomonas koreensis</name>
    <dbReference type="NCBI Taxonomy" id="93064"/>
    <lineage>
        <taxon>Bacteria</taxon>
        <taxon>Pseudomonadati</taxon>
        <taxon>Pseudomonadota</taxon>
        <taxon>Alphaproteobacteria</taxon>
        <taxon>Sphingomonadales</taxon>
        <taxon>Sphingomonadaceae</taxon>
        <taxon>Sphingomonas</taxon>
    </lineage>
</organism>
<dbReference type="KEGG" id="skr:BRX40_21365"/>
<gene>
    <name evidence="1" type="ORF">BRX40_21365</name>
</gene>
<evidence type="ECO:0000313" key="1">
    <source>
        <dbReference type="EMBL" id="APR54636.1"/>
    </source>
</evidence>
<evidence type="ECO:0000313" key="2">
    <source>
        <dbReference type="Proteomes" id="UP000185161"/>
    </source>
</evidence>
<dbReference type="EMBL" id="CP018820">
    <property type="protein sequence ID" value="APR54636.1"/>
    <property type="molecule type" value="Genomic_DNA"/>
</dbReference>
<dbReference type="RefSeq" id="WP_075152905.1">
    <property type="nucleotide sequence ID" value="NZ_CP018820.1"/>
</dbReference>
<protein>
    <submittedName>
        <fullName evidence="1">Uncharacterized protein</fullName>
    </submittedName>
</protein>